<evidence type="ECO:0000256" key="5">
    <source>
        <dbReference type="ARBA" id="ARBA00023242"/>
    </source>
</evidence>
<feature type="region of interest" description="Disordered" evidence="6">
    <location>
        <begin position="148"/>
        <end position="197"/>
    </location>
</feature>
<evidence type="ECO:0000313" key="7">
    <source>
        <dbReference type="EMBL" id="CAI9095215.1"/>
    </source>
</evidence>
<feature type="compositionally biased region" description="Polar residues" evidence="6">
    <location>
        <begin position="182"/>
        <end position="192"/>
    </location>
</feature>
<dbReference type="Gene3D" id="2.40.330.10">
    <property type="entry name" value="DNA-binding pseudobarrel domain"/>
    <property type="match status" value="1"/>
</dbReference>
<comment type="subcellular location">
    <subcellularLocation>
        <location evidence="1">Nucleus</location>
    </subcellularLocation>
</comment>
<sequence length="496" mass="56828">MDFLQHIAFRLYIMRVKYDTACGKVSNEANRMLDAGFKPDDRAILELEEPDKLVKMGSAHTFIMEEKKVSEEGLYIVGSTPTVVAFEEGLLVFIEFVGLRSRGRMEEENDGGWGRFNVLVEVARIVKEEEESQEKEINLRKNIKPNSIWMMNNPQRAEESSELSSRPKPKRTERPKEKKPSQLQRSDVNFNQPKKDGSDPISCWKFFVDFSDKSFDAATTSSSEEMPMPMSDSEQPIMAIPEAIYCKDYGFIVKNPSSSKRVRNEKVEFQGELKLFPDNYGVVFKRNPSSSKRVRTEKVEFEGELKPLPENYGLLFKNPSSSKRVRKKKLNLQGEFKPLPENFKNKIITLGGPSSESSITFVFQKVLTATDVNPRHSRLLIPFGQVKDHSFLTDSERDMLENRYNKTDEGRTNDVEVNNGAVMVIRAIFLNPACNEQQMCLTRWDMGKGADKASPNYCLRTQWRKVVEENQLKENDTIQLWGFRKGLALGLALVQL</sequence>
<gene>
    <name evidence="7" type="ORF">OLC1_LOCUS6233</name>
</gene>
<evidence type="ECO:0000256" key="6">
    <source>
        <dbReference type="SAM" id="MobiDB-lite"/>
    </source>
</evidence>
<evidence type="ECO:0000313" key="8">
    <source>
        <dbReference type="Proteomes" id="UP001161247"/>
    </source>
</evidence>
<dbReference type="GO" id="GO:0003677">
    <property type="term" value="F:DNA binding"/>
    <property type="evidence" value="ECO:0007669"/>
    <property type="project" value="UniProtKB-KW"/>
</dbReference>
<name>A0AAV1CI85_OLDCO</name>
<accession>A0AAV1CI85</accession>
<dbReference type="InterPro" id="IPR005508">
    <property type="entry name" value="At2g31720-like"/>
</dbReference>
<dbReference type="Proteomes" id="UP001161247">
    <property type="component" value="Chromosome 2"/>
</dbReference>
<keyword evidence="2" id="KW-0805">Transcription regulation</keyword>
<protein>
    <submittedName>
        <fullName evidence="7">OLC1v1031102C1</fullName>
    </submittedName>
</protein>
<evidence type="ECO:0000256" key="3">
    <source>
        <dbReference type="ARBA" id="ARBA00023125"/>
    </source>
</evidence>
<keyword evidence="5" id="KW-0539">Nucleus</keyword>
<evidence type="ECO:0000256" key="2">
    <source>
        <dbReference type="ARBA" id="ARBA00023015"/>
    </source>
</evidence>
<keyword evidence="4" id="KW-0804">Transcription</keyword>
<organism evidence="7 8">
    <name type="scientific">Oldenlandia corymbosa var. corymbosa</name>
    <dbReference type="NCBI Taxonomy" id="529605"/>
    <lineage>
        <taxon>Eukaryota</taxon>
        <taxon>Viridiplantae</taxon>
        <taxon>Streptophyta</taxon>
        <taxon>Embryophyta</taxon>
        <taxon>Tracheophyta</taxon>
        <taxon>Spermatophyta</taxon>
        <taxon>Magnoliopsida</taxon>
        <taxon>eudicotyledons</taxon>
        <taxon>Gunneridae</taxon>
        <taxon>Pentapetalae</taxon>
        <taxon>asterids</taxon>
        <taxon>lamiids</taxon>
        <taxon>Gentianales</taxon>
        <taxon>Rubiaceae</taxon>
        <taxon>Rubioideae</taxon>
        <taxon>Spermacoceae</taxon>
        <taxon>Hedyotis-Oldenlandia complex</taxon>
        <taxon>Oldenlandia</taxon>
    </lineage>
</organism>
<dbReference type="GO" id="GO:0005634">
    <property type="term" value="C:nucleus"/>
    <property type="evidence" value="ECO:0007669"/>
    <property type="project" value="UniProtKB-SubCell"/>
</dbReference>
<evidence type="ECO:0000256" key="4">
    <source>
        <dbReference type="ARBA" id="ARBA00023163"/>
    </source>
</evidence>
<dbReference type="EMBL" id="OX459119">
    <property type="protein sequence ID" value="CAI9095215.1"/>
    <property type="molecule type" value="Genomic_DNA"/>
</dbReference>
<dbReference type="PANTHER" id="PTHR31541">
    <property type="entry name" value="B3 DOMAIN PLANT PROTEIN-RELATED"/>
    <property type="match status" value="1"/>
</dbReference>
<keyword evidence="8" id="KW-1185">Reference proteome</keyword>
<dbReference type="SUPFAM" id="SSF101936">
    <property type="entry name" value="DNA-binding pseudobarrel domain"/>
    <property type="match status" value="1"/>
</dbReference>
<feature type="compositionally biased region" description="Basic and acidic residues" evidence="6">
    <location>
        <begin position="170"/>
        <end position="180"/>
    </location>
</feature>
<dbReference type="AlphaFoldDB" id="A0AAV1CI85"/>
<proteinExistence type="predicted"/>
<dbReference type="PANTHER" id="PTHR31541:SF25">
    <property type="entry name" value="GAMMA-GLIADIN B"/>
    <property type="match status" value="1"/>
</dbReference>
<reference evidence="7" key="1">
    <citation type="submission" date="2023-03" db="EMBL/GenBank/DDBJ databases">
        <authorList>
            <person name="Julca I."/>
        </authorList>
    </citation>
    <scope>NUCLEOTIDE SEQUENCE</scope>
</reference>
<dbReference type="Pfam" id="PF03754">
    <property type="entry name" value="At2g31720-like"/>
    <property type="match status" value="1"/>
</dbReference>
<keyword evidence="3" id="KW-0238">DNA-binding</keyword>
<evidence type="ECO:0000256" key="1">
    <source>
        <dbReference type="ARBA" id="ARBA00004123"/>
    </source>
</evidence>
<dbReference type="InterPro" id="IPR015300">
    <property type="entry name" value="DNA-bd_pseudobarrel_sf"/>
</dbReference>